<feature type="region of interest" description="Disordered" evidence="1">
    <location>
        <begin position="499"/>
        <end position="520"/>
    </location>
</feature>
<evidence type="ECO:0000313" key="4">
    <source>
        <dbReference type="Proteomes" id="UP001159405"/>
    </source>
</evidence>
<proteinExistence type="predicted"/>
<sequence length="778" mass="86244">MDPEEIKKMITELPQNEPNKSEGLIRKLHGQISKMQDDRVKDQLLNKLESVAYLGLHEDLKEMMEHKGLHLEAIYLVLNYLTSVPELAKYLQDENSSKPDAGLKMINRRLGPDLEVLGGLSAKGIDVTKRWVKNLCKTAPSFKALRRLTFQELEKCCQGADKGEMDEVHRLVENVQSQERQSAALAPNQDIVVKDKESRTADEKKLKKAKELMNEAKVMAKNRSESSKQAVSEKLTEIINNLELPSDWLKRDEVKPEQLFEQLDKIIEHYSNVVESAESYKSELEIVTRASCGRALCGIYYSKYEPPKVTGRPLLLEPTKVILTNPNTAQEINYMKFSAKGAAAEYVRTVESSSTSIGMGVLGFQGLAVGDVQGGYGHEKSSQEDQSVKSSATSASVLQYIRIAKKTFQLEWDQLKISLTARNMAKRTVRDEESARSFMERFGSHFPAGVQTLGGVFFCIVDAESKSATNIVNLTEAAVNHLDAQISVGFLSGLSVTGASATGKKDTGTGESNSKYKDSSNESFTFSVKSIGPQAANPSTFQKLLSYNSTWALIDRGSIEGYIPVWELIRELGSEFEEAATVLEKTWRKDEEDRKKKLEEKREKNIMAGGKQDLLLMKEEHLGGNGRLSGSFCPTNGNVIFEEDGMQREDAYDKAIELIMQDPYHNICEITYTGNELDEEDRKRLTAHFTDAAKMAVLGAFLGPFGPAVAGLVAAGAVPGDAVGSAVCGHSPFVATSKYKLKCWEASDDTPTTFCKGPGQLFFSKVLFKWKDRVPGQK</sequence>
<evidence type="ECO:0000256" key="1">
    <source>
        <dbReference type="SAM" id="MobiDB-lite"/>
    </source>
</evidence>
<protein>
    <recommendedName>
        <fullName evidence="2">MACPF domain-containing protein</fullName>
    </recommendedName>
</protein>
<name>A0ABN8S5M4_9CNID</name>
<feature type="domain" description="MACPF" evidence="2">
    <location>
        <begin position="382"/>
        <end position="541"/>
    </location>
</feature>
<keyword evidence="4" id="KW-1185">Reference proteome</keyword>
<feature type="compositionally biased region" description="Basic and acidic residues" evidence="1">
    <location>
        <begin position="503"/>
        <end position="520"/>
    </location>
</feature>
<comment type="caution">
    <text evidence="3">The sequence shown here is derived from an EMBL/GenBank/DDBJ whole genome shotgun (WGS) entry which is preliminary data.</text>
</comment>
<evidence type="ECO:0000313" key="3">
    <source>
        <dbReference type="EMBL" id="CAH3186838.1"/>
    </source>
</evidence>
<gene>
    <name evidence="3" type="ORF">PLOB_00036174</name>
</gene>
<dbReference type="InterPro" id="IPR020864">
    <property type="entry name" value="MACPF"/>
</dbReference>
<organism evidence="3 4">
    <name type="scientific">Porites lobata</name>
    <dbReference type="NCBI Taxonomy" id="104759"/>
    <lineage>
        <taxon>Eukaryota</taxon>
        <taxon>Metazoa</taxon>
        <taxon>Cnidaria</taxon>
        <taxon>Anthozoa</taxon>
        <taxon>Hexacorallia</taxon>
        <taxon>Scleractinia</taxon>
        <taxon>Fungiina</taxon>
        <taxon>Poritidae</taxon>
        <taxon>Porites</taxon>
    </lineage>
</organism>
<reference evidence="3 4" key="1">
    <citation type="submission" date="2022-05" db="EMBL/GenBank/DDBJ databases">
        <authorList>
            <consortium name="Genoscope - CEA"/>
            <person name="William W."/>
        </authorList>
    </citation>
    <scope>NUCLEOTIDE SEQUENCE [LARGE SCALE GENOMIC DNA]</scope>
</reference>
<dbReference type="Proteomes" id="UP001159405">
    <property type="component" value="Unassembled WGS sequence"/>
</dbReference>
<dbReference type="Pfam" id="PF01823">
    <property type="entry name" value="MACPF"/>
    <property type="match status" value="1"/>
</dbReference>
<accession>A0ABN8S5M4</accession>
<evidence type="ECO:0000259" key="2">
    <source>
        <dbReference type="Pfam" id="PF01823"/>
    </source>
</evidence>
<dbReference type="EMBL" id="CALNXK010000506">
    <property type="protein sequence ID" value="CAH3186838.1"/>
    <property type="molecule type" value="Genomic_DNA"/>
</dbReference>